<evidence type="ECO:0000256" key="1">
    <source>
        <dbReference type="PROSITE-ProRule" id="PRU00723"/>
    </source>
</evidence>
<comment type="caution">
    <text evidence="4">The sequence shown here is derived from an EMBL/GenBank/DDBJ whole genome shotgun (WGS) entry which is preliminary data.</text>
</comment>
<dbReference type="OrthoDB" id="445465at2759"/>
<dbReference type="GO" id="GO:0008270">
    <property type="term" value="F:zinc ion binding"/>
    <property type="evidence" value="ECO:0007669"/>
    <property type="project" value="UniProtKB-KW"/>
</dbReference>
<organism evidence="4">
    <name type="scientific">Cladocopium goreaui</name>
    <dbReference type="NCBI Taxonomy" id="2562237"/>
    <lineage>
        <taxon>Eukaryota</taxon>
        <taxon>Sar</taxon>
        <taxon>Alveolata</taxon>
        <taxon>Dinophyceae</taxon>
        <taxon>Suessiales</taxon>
        <taxon>Symbiodiniaceae</taxon>
        <taxon>Cladocopium</taxon>
    </lineage>
</organism>
<keyword evidence="1" id="KW-0863">Zinc-finger</keyword>
<feature type="zinc finger region" description="C3H1-type" evidence="1">
    <location>
        <begin position="239"/>
        <end position="266"/>
    </location>
</feature>
<feature type="domain" description="C3H1-type" evidence="3">
    <location>
        <begin position="239"/>
        <end position="266"/>
    </location>
</feature>
<dbReference type="Proteomes" id="UP001152797">
    <property type="component" value="Unassembled WGS sequence"/>
</dbReference>
<keyword evidence="6" id="KW-1185">Reference proteome</keyword>
<evidence type="ECO:0000313" key="4">
    <source>
        <dbReference type="EMBL" id="CAI3976911.1"/>
    </source>
</evidence>
<keyword evidence="1" id="KW-0479">Metal-binding</keyword>
<dbReference type="EMBL" id="CAMXCT030000305">
    <property type="protein sequence ID" value="CAL4764223.1"/>
    <property type="molecule type" value="Genomic_DNA"/>
</dbReference>
<evidence type="ECO:0000259" key="3">
    <source>
        <dbReference type="PROSITE" id="PS50103"/>
    </source>
</evidence>
<protein>
    <recommendedName>
        <fullName evidence="3">C3H1-type domain-containing protein</fullName>
    </recommendedName>
</protein>
<evidence type="ECO:0000313" key="5">
    <source>
        <dbReference type="EMBL" id="CAL4764223.1"/>
    </source>
</evidence>
<evidence type="ECO:0000256" key="2">
    <source>
        <dbReference type="SAM" id="MobiDB-lite"/>
    </source>
</evidence>
<sequence>MALPDLEDHLAENGVDPALSSHLISGGWNSQNFAAVVDSKAGFTDDIWAELSDQPIPLVQRANLKVAWQRLQPETVSTSGSTISECMGVNAIRNMLEVHNTALALVGACHLQRLRAYTLKFMGFLTQRLDSDSGLRPPNVLESQAADKALWQMIHDLVIDQKFTLDNALHEVTHLRSDMASLLQPRPKISVRPTSTSSSAAAPVSAKGRGKSKGKSKQGGKKGDTTSRPTWVTEATVQGKRHQLCMQYQSGKCQKGDTCKFRAGYPLTSAMLNRGCKCFPVDKLIDAKMDLLDNTFFEPLLRARNPDGSYKSRATAEYPSEMCSAIADIISPLCSPEFGDKLAIGKLGIPIGSTLLAVRHQAVMRSSHQLCGNYSLEMPYVVWGGMAINGSLWSCWLLEVPGVAKFTPACWVCSAIWQLGPA</sequence>
<keyword evidence="1" id="KW-0862">Zinc</keyword>
<reference evidence="4" key="1">
    <citation type="submission" date="2022-10" db="EMBL/GenBank/DDBJ databases">
        <authorList>
            <person name="Chen Y."/>
            <person name="Dougan E. K."/>
            <person name="Chan C."/>
            <person name="Rhodes N."/>
            <person name="Thang M."/>
        </authorList>
    </citation>
    <scope>NUCLEOTIDE SEQUENCE</scope>
</reference>
<accession>A0A9P1FI68</accession>
<feature type="compositionally biased region" description="Low complexity" evidence="2">
    <location>
        <begin position="190"/>
        <end position="207"/>
    </location>
</feature>
<gene>
    <name evidence="4" type="ORF">C1SCF055_LOCUS5094</name>
</gene>
<dbReference type="EMBL" id="CAMXCT010000305">
    <property type="protein sequence ID" value="CAI3976911.1"/>
    <property type="molecule type" value="Genomic_DNA"/>
</dbReference>
<feature type="region of interest" description="Disordered" evidence="2">
    <location>
        <begin position="186"/>
        <end position="232"/>
    </location>
</feature>
<proteinExistence type="predicted"/>
<reference evidence="5 6" key="2">
    <citation type="submission" date="2024-05" db="EMBL/GenBank/DDBJ databases">
        <authorList>
            <person name="Chen Y."/>
            <person name="Shah S."/>
            <person name="Dougan E. K."/>
            <person name="Thang M."/>
            <person name="Chan C."/>
        </authorList>
    </citation>
    <scope>NUCLEOTIDE SEQUENCE [LARGE SCALE GENOMIC DNA]</scope>
</reference>
<dbReference type="EMBL" id="CAMXCT020000305">
    <property type="protein sequence ID" value="CAL1130286.1"/>
    <property type="molecule type" value="Genomic_DNA"/>
</dbReference>
<evidence type="ECO:0000313" key="6">
    <source>
        <dbReference type="Proteomes" id="UP001152797"/>
    </source>
</evidence>
<dbReference type="AlphaFoldDB" id="A0A9P1FI68"/>
<feature type="compositionally biased region" description="Basic residues" evidence="2">
    <location>
        <begin position="208"/>
        <end position="220"/>
    </location>
</feature>
<dbReference type="PROSITE" id="PS50103">
    <property type="entry name" value="ZF_C3H1"/>
    <property type="match status" value="1"/>
</dbReference>
<name>A0A9P1FI68_9DINO</name>
<dbReference type="InterPro" id="IPR000571">
    <property type="entry name" value="Znf_CCCH"/>
</dbReference>